<dbReference type="OrthoDB" id="6380690at2759"/>
<accession>A0A8J2RZD8</accession>
<feature type="transmembrane region" description="Helical" evidence="1">
    <location>
        <begin position="72"/>
        <end position="94"/>
    </location>
</feature>
<dbReference type="EMBL" id="CAKKLH010000223">
    <property type="protein sequence ID" value="CAH0106266.1"/>
    <property type="molecule type" value="Genomic_DNA"/>
</dbReference>
<dbReference type="AlphaFoldDB" id="A0A8J2RZD8"/>
<evidence type="ECO:0000256" key="1">
    <source>
        <dbReference type="SAM" id="Phobius"/>
    </source>
</evidence>
<organism evidence="2 3">
    <name type="scientific">Daphnia galeata</name>
    <dbReference type="NCBI Taxonomy" id="27404"/>
    <lineage>
        <taxon>Eukaryota</taxon>
        <taxon>Metazoa</taxon>
        <taxon>Ecdysozoa</taxon>
        <taxon>Arthropoda</taxon>
        <taxon>Crustacea</taxon>
        <taxon>Branchiopoda</taxon>
        <taxon>Diplostraca</taxon>
        <taxon>Cladocera</taxon>
        <taxon>Anomopoda</taxon>
        <taxon>Daphniidae</taxon>
        <taxon>Daphnia</taxon>
    </lineage>
</organism>
<dbReference type="Proteomes" id="UP000789390">
    <property type="component" value="Unassembled WGS sequence"/>
</dbReference>
<evidence type="ECO:0000313" key="2">
    <source>
        <dbReference type="EMBL" id="CAH0106266.1"/>
    </source>
</evidence>
<keyword evidence="1" id="KW-0472">Membrane</keyword>
<reference evidence="2" key="1">
    <citation type="submission" date="2021-11" db="EMBL/GenBank/DDBJ databases">
        <authorList>
            <person name="Schell T."/>
        </authorList>
    </citation>
    <scope>NUCLEOTIDE SEQUENCE</scope>
    <source>
        <strain evidence="2">M5</strain>
    </source>
</reference>
<comment type="caution">
    <text evidence="2">The sequence shown here is derived from an EMBL/GenBank/DDBJ whole genome shotgun (WGS) entry which is preliminary data.</text>
</comment>
<name>A0A8J2RZD8_9CRUS</name>
<keyword evidence="1" id="KW-0812">Transmembrane</keyword>
<sequence>MVHSLASNVTINNPSNFNSQQIPASGLTDGNSFVSIPAGQTEPATTAVGNCLFQRFSENVRSLVNFRSVFPYVYIAIILFNLIFNPFLIIWVLISPIIFNIVRSTTTCYIFPQDLSTNSTQFAGA</sequence>
<protein>
    <submittedName>
        <fullName evidence="2">Uncharacterized protein</fullName>
    </submittedName>
</protein>
<keyword evidence="3" id="KW-1185">Reference proteome</keyword>
<proteinExistence type="predicted"/>
<gene>
    <name evidence="2" type="ORF">DGAL_LOCUS9420</name>
</gene>
<keyword evidence="1" id="KW-1133">Transmembrane helix</keyword>
<evidence type="ECO:0000313" key="3">
    <source>
        <dbReference type="Proteomes" id="UP000789390"/>
    </source>
</evidence>